<sequence length="479" mass="52073">MADESRQNFSVHDSIEHIWTKLGLPKDALNSLNLVNYGECYSSSFKVDHLAHASIALSALSASLFWSARTGSTLPRVSVNKGHACAEFISERLFTLNGRRLDSPFNTIGGLHKTLDGYVRMHDGFPHHRKNALEILGLQEDAGRDEVVAKMLEWKSVDLERAAFEKEAVIVALRSFEEWDALPQSRAVPEFPVVLRKIPTHAAPVKSASRSGVQNSCLQGIRVVELSRVIAAPVAGRTLAAHGADVIWVTSPTLPNQPDLDTDTARGKRTVQLNIKKPEDKAKLLELIRTADVFLSSYRPGSLAAQGFSTAELTKLNPNLIVASLNAWGEEGPWAMNRGFDSLVQTASGINFAEAIRYGQGEPARVLPCQALDHGSGYLLATGVLAALYHRAVSGGVYEVHVSLAGVMEYLRSLGPMPREEAFVQSGFPDSASLETFMETRDSDLGVLKAITHSGSVDGLEVGYKSMPKPLGSDKPVWL</sequence>
<reference evidence="2 3" key="1">
    <citation type="submission" date="2021-02" db="EMBL/GenBank/DDBJ databases">
        <title>Genome assembly of Pseudopithomyces chartarum.</title>
        <authorList>
            <person name="Jauregui R."/>
            <person name="Singh J."/>
            <person name="Voisey C."/>
        </authorList>
    </citation>
    <scope>NUCLEOTIDE SEQUENCE [LARGE SCALE GENOMIC DNA]</scope>
    <source>
        <strain evidence="2 3">AGR01</strain>
    </source>
</reference>
<keyword evidence="3" id="KW-1185">Reference proteome</keyword>
<dbReference type="InterPro" id="IPR050509">
    <property type="entry name" value="CoA-transferase_III"/>
</dbReference>
<dbReference type="InterPro" id="IPR003673">
    <property type="entry name" value="CoA-Trfase_fam_III"/>
</dbReference>
<evidence type="ECO:0000313" key="3">
    <source>
        <dbReference type="Proteomes" id="UP001280581"/>
    </source>
</evidence>
<proteinExistence type="inferred from homology"/>
<dbReference type="AlphaFoldDB" id="A0AAN6RI42"/>
<comment type="caution">
    <text evidence="2">The sequence shown here is derived from an EMBL/GenBank/DDBJ whole genome shotgun (WGS) entry which is preliminary data.</text>
</comment>
<accession>A0AAN6RI42</accession>
<gene>
    <name evidence="2" type="ORF">GRF29_28g2065927</name>
</gene>
<dbReference type="Pfam" id="PF02515">
    <property type="entry name" value="CoA_transf_3"/>
    <property type="match status" value="1"/>
</dbReference>
<evidence type="ECO:0008006" key="4">
    <source>
        <dbReference type="Google" id="ProtNLM"/>
    </source>
</evidence>
<evidence type="ECO:0000313" key="2">
    <source>
        <dbReference type="EMBL" id="KAK3214115.1"/>
    </source>
</evidence>
<comment type="similarity">
    <text evidence="1">Belongs to the CoA-transferase III family.</text>
</comment>
<dbReference type="Gene3D" id="3.40.50.10540">
    <property type="entry name" value="Crotonobetainyl-coa:carnitine coa-transferase, domain 1"/>
    <property type="match status" value="1"/>
</dbReference>
<evidence type="ECO:0000256" key="1">
    <source>
        <dbReference type="ARBA" id="ARBA00008383"/>
    </source>
</evidence>
<dbReference type="PANTHER" id="PTHR48228">
    <property type="entry name" value="SUCCINYL-COA--D-CITRAMALATE COA-TRANSFERASE"/>
    <property type="match status" value="1"/>
</dbReference>
<dbReference type="EMBL" id="WVTA01000004">
    <property type="protein sequence ID" value="KAK3214115.1"/>
    <property type="molecule type" value="Genomic_DNA"/>
</dbReference>
<protein>
    <recommendedName>
        <fullName evidence="4">CoA-transferase family III</fullName>
    </recommendedName>
</protein>
<dbReference type="Proteomes" id="UP001280581">
    <property type="component" value="Unassembled WGS sequence"/>
</dbReference>
<organism evidence="2 3">
    <name type="scientific">Pseudopithomyces chartarum</name>
    <dbReference type="NCBI Taxonomy" id="1892770"/>
    <lineage>
        <taxon>Eukaryota</taxon>
        <taxon>Fungi</taxon>
        <taxon>Dikarya</taxon>
        <taxon>Ascomycota</taxon>
        <taxon>Pezizomycotina</taxon>
        <taxon>Dothideomycetes</taxon>
        <taxon>Pleosporomycetidae</taxon>
        <taxon>Pleosporales</taxon>
        <taxon>Massarineae</taxon>
        <taxon>Didymosphaeriaceae</taxon>
        <taxon>Pseudopithomyces</taxon>
    </lineage>
</organism>
<dbReference type="SUPFAM" id="SSF89796">
    <property type="entry name" value="CoA-transferase family III (CaiB/BaiF)"/>
    <property type="match status" value="2"/>
</dbReference>
<name>A0AAN6RI42_9PLEO</name>
<dbReference type="GO" id="GO:0003824">
    <property type="term" value="F:catalytic activity"/>
    <property type="evidence" value="ECO:0007669"/>
    <property type="project" value="InterPro"/>
</dbReference>
<dbReference type="PANTHER" id="PTHR48228:SF4">
    <property type="entry name" value="BLR3030 PROTEIN"/>
    <property type="match status" value="1"/>
</dbReference>
<dbReference type="InterPro" id="IPR023606">
    <property type="entry name" value="CoA-Trfase_III_dom_1_sf"/>
</dbReference>